<sequence>MDDEDRVEPIETTIPFQLGKIEGQVTFLSSRLSEAEAKDIKQVLKKYSDLFAWSTVDMPGIDPGFHCHRLSVCHDAKPVAQKKRKMGGERAQAIKEETAKLLQARFIREVKYSTWLANVVMVKKANGKWRMCTGYTDLNKACPKDAYPLPHIDALVDGAAGHHRLSFLDAYSGYNQIPMYPPDEEKTAFITDSTNFCYKVMPFGLRNAGATYQRLMDKIFRH</sequence>
<dbReference type="Gramene" id="C.cajan_13434.t">
    <property type="protein sequence ID" value="C.cajan_13434.t.cds1"/>
    <property type="gene ID" value="C.cajan_13434"/>
</dbReference>
<dbReference type="Pfam" id="PF00078">
    <property type="entry name" value="RVT_1"/>
    <property type="match status" value="1"/>
</dbReference>
<proteinExistence type="predicted"/>
<evidence type="ECO:0000313" key="3">
    <source>
        <dbReference type="Proteomes" id="UP000075243"/>
    </source>
</evidence>
<dbReference type="Gene3D" id="3.30.70.270">
    <property type="match status" value="1"/>
</dbReference>
<dbReference type="EMBL" id="CM003612">
    <property type="protein sequence ID" value="KYP58439.1"/>
    <property type="molecule type" value="Genomic_DNA"/>
</dbReference>
<dbReference type="InterPro" id="IPR043502">
    <property type="entry name" value="DNA/RNA_pol_sf"/>
</dbReference>
<feature type="domain" description="Reverse transcriptase" evidence="1">
    <location>
        <begin position="122"/>
        <end position="221"/>
    </location>
</feature>
<gene>
    <name evidence="2" type="ORF">KK1_013846</name>
</gene>
<dbReference type="PANTHER" id="PTHR24559:SF444">
    <property type="entry name" value="REVERSE TRANSCRIPTASE DOMAIN-CONTAINING PROTEIN"/>
    <property type="match status" value="1"/>
</dbReference>
<dbReference type="CDD" id="cd01647">
    <property type="entry name" value="RT_LTR"/>
    <property type="match status" value="1"/>
</dbReference>
<name>A0A151SUI2_CAJCA</name>
<dbReference type="AlphaFoldDB" id="A0A151SUI2"/>
<dbReference type="Proteomes" id="UP000075243">
    <property type="component" value="Chromosome 10"/>
</dbReference>
<dbReference type="Gene3D" id="3.10.10.10">
    <property type="entry name" value="HIV Type 1 Reverse Transcriptase, subunit A, domain 1"/>
    <property type="match status" value="1"/>
</dbReference>
<keyword evidence="3" id="KW-1185">Reference proteome</keyword>
<evidence type="ECO:0000259" key="1">
    <source>
        <dbReference type="Pfam" id="PF00078"/>
    </source>
</evidence>
<dbReference type="SUPFAM" id="SSF56672">
    <property type="entry name" value="DNA/RNA polymerases"/>
    <property type="match status" value="1"/>
</dbReference>
<dbReference type="InterPro" id="IPR043128">
    <property type="entry name" value="Rev_trsase/Diguanyl_cyclase"/>
</dbReference>
<reference evidence="2 3" key="1">
    <citation type="journal article" date="2012" name="Nat. Biotechnol.">
        <title>Draft genome sequence of pigeonpea (Cajanus cajan), an orphan legume crop of resource-poor farmers.</title>
        <authorList>
            <person name="Varshney R.K."/>
            <person name="Chen W."/>
            <person name="Li Y."/>
            <person name="Bharti A.K."/>
            <person name="Saxena R.K."/>
            <person name="Schlueter J.A."/>
            <person name="Donoghue M.T."/>
            <person name="Azam S."/>
            <person name="Fan G."/>
            <person name="Whaley A.M."/>
            <person name="Farmer A.D."/>
            <person name="Sheridan J."/>
            <person name="Iwata A."/>
            <person name="Tuteja R."/>
            <person name="Penmetsa R.V."/>
            <person name="Wu W."/>
            <person name="Upadhyaya H.D."/>
            <person name="Yang S.P."/>
            <person name="Shah T."/>
            <person name="Saxena K.B."/>
            <person name="Michael T."/>
            <person name="McCombie W.R."/>
            <person name="Yang B."/>
            <person name="Zhang G."/>
            <person name="Yang H."/>
            <person name="Wang J."/>
            <person name="Spillane C."/>
            <person name="Cook D.R."/>
            <person name="May G.D."/>
            <person name="Xu X."/>
            <person name="Jackson S.A."/>
        </authorList>
    </citation>
    <scope>NUCLEOTIDE SEQUENCE [LARGE SCALE GENOMIC DNA]</scope>
    <source>
        <strain evidence="3">cv. Asha</strain>
    </source>
</reference>
<dbReference type="InterPro" id="IPR053134">
    <property type="entry name" value="RNA-dir_DNA_polymerase"/>
</dbReference>
<organism evidence="2 3">
    <name type="scientific">Cajanus cajan</name>
    <name type="common">Pigeon pea</name>
    <name type="synonym">Cajanus indicus</name>
    <dbReference type="NCBI Taxonomy" id="3821"/>
    <lineage>
        <taxon>Eukaryota</taxon>
        <taxon>Viridiplantae</taxon>
        <taxon>Streptophyta</taxon>
        <taxon>Embryophyta</taxon>
        <taxon>Tracheophyta</taxon>
        <taxon>Spermatophyta</taxon>
        <taxon>Magnoliopsida</taxon>
        <taxon>eudicotyledons</taxon>
        <taxon>Gunneridae</taxon>
        <taxon>Pentapetalae</taxon>
        <taxon>rosids</taxon>
        <taxon>fabids</taxon>
        <taxon>Fabales</taxon>
        <taxon>Fabaceae</taxon>
        <taxon>Papilionoideae</taxon>
        <taxon>50 kb inversion clade</taxon>
        <taxon>NPAAA clade</taxon>
        <taxon>indigoferoid/millettioid clade</taxon>
        <taxon>Phaseoleae</taxon>
        <taxon>Cajanus</taxon>
    </lineage>
</organism>
<dbReference type="PANTHER" id="PTHR24559">
    <property type="entry name" value="TRANSPOSON TY3-I GAG-POL POLYPROTEIN"/>
    <property type="match status" value="1"/>
</dbReference>
<protein>
    <submittedName>
        <fullName evidence="2">Transposon Ty3-I Gag-Pol polyprotein</fullName>
    </submittedName>
</protein>
<accession>A0A151SUI2</accession>
<dbReference type="InterPro" id="IPR000477">
    <property type="entry name" value="RT_dom"/>
</dbReference>
<evidence type="ECO:0000313" key="2">
    <source>
        <dbReference type="EMBL" id="KYP58439.1"/>
    </source>
</evidence>